<keyword evidence="1" id="KW-0255">Endonuclease</keyword>
<sequence length="311" mass="34393">MPWPKFWSSSPPPTDTKEEENSLDHPPSNLISRISSTANTLRSTLSSTPQDTNGAATTSAFSTDIDLLTSISHPSTLLATALLTTTIFALTALSRRYLRRIPTAPAIPPAYIFPSTRQFTRSLFGRVTSVGDADNFRLYHTPLGRLALWGLFRRVPTDAKALRGQTVHIRLAGIDAPELSHFGRPAQPYSQDAMDWLTSYLRGRRVRCYVHKIDQYGRAVATVYVRKGILRRDVGLQMLKTGLATVYEAKSGAVFGGEGVEKVYRSTEEQAKRKGKGMWAAEKGGPKVETPREYKNKYREGGNATTTQGKS</sequence>
<comment type="caution">
    <text evidence="1">The sequence shown here is derived from an EMBL/GenBank/DDBJ whole genome shotgun (WGS) entry which is preliminary data.</text>
</comment>
<keyword evidence="1" id="KW-0378">Hydrolase</keyword>
<reference evidence="1" key="1">
    <citation type="submission" date="2022-10" db="EMBL/GenBank/DDBJ databases">
        <title>Culturing micro-colonial fungi from biological soil crusts in the Mojave desert and describing Neophaeococcomyces mojavensis, and introducing the new genera and species Taxawa tesnikishii.</title>
        <authorList>
            <person name="Kurbessoian T."/>
            <person name="Stajich J.E."/>
        </authorList>
    </citation>
    <scope>NUCLEOTIDE SEQUENCE</scope>
    <source>
        <strain evidence="1">JES_112</strain>
    </source>
</reference>
<dbReference type="Proteomes" id="UP001172386">
    <property type="component" value="Unassembled WGS sequence"/>
</dbReference>
<evidence type="ECO:0000313" key="1">
    <source>
        <dbReference type="EMBL" id="KAJ9662500.1"/>
    </source>
</evidence>
<evidence type="ECO:0000313" key="2">
    <source>
        <dbReference type="Proteomes" id="UP001172386"/>
    </source>
</evidence>
<accession>A0ACC3AHU9</accession>
<gene>
    <name evidence="1" type="primary">lcl3</name>
    <name evidence="1" type="ORF">H2198_001389</name>
</gene>
<organism evidence="1 2">
    <name type="scientific">Neophaeococcomyces mojaviensis</name>
    <dbReference type="NCBI Taxonomy" id="3383035"/>
    <lineage>
        <taxon>Eukaryota</taxon>
        <taxon>Fungi</taxon>
        <taxon>Dikarya</taxon>
        <taxon>Ascomycota</taxon>
        <taxon>Pezizomycotina</taxon>
        <taxon>Eurotiomycetes</taxon>
        <taxon>Chaetothyriomycetidae</taxon>
        <taxon>Chaetothyriales</taxon>
        <taxon>Chaetothyriales incertae sedis</taxon>
        <taxon>Neophaeococcomyces</taxon>
    </lineage>
</organism>
<proteinExistence type="predicted"/>
<protein>
    <submittedName>
        <fullName evidence="1">Endonuclease lcl3</fullName>
    </submittedName>
</protein>
<keyword evidence="2" id="KW-1185">Reference proteome</keyword>
<name>A0ACC3AHU9_9EURO</name>
<keyword evidence="1" id="KW-0540">Nuclease</keyword>
<dbReference type="EMBL" id="JAPDRQ010000015">
    <property type="protein sequence ID" value="KAJ9662500.1"/>
    <property type="molecule type" value="Genomic_DNA"/>
</dbReference>